<dbReference type="SUPFAM" id="SSF51735">
    <property type="entry name" value="NAD(P)-binding Rossmann-fold domains"/>
    <property type="match status" value="1"/>
</dbReference>
<sequence>MSTAIVTGATGILGREIVKQLGKDNKKWKTIHALSRSQKDEYPSNVVHNHIDLTSSTQDMAKDLKDVKADYVFFAAYLQKDTEQENWEVNGTMIENFLSALEITGAVKDLKRIVLVTGCKQYGVHLGEVKIPMVETDPWLEGEPWPPNFYYRQQHSLHKFCEKNSHVTWVVTYPNDVIGFAKGNFMNLATSLALYAAVNKELGRDLEFPGNEVFYNKFDCYTSSKIHAEFCEWAALEPKAANQAFNVHNGDVESWQNMWPRLARRFGMKVKADQFASPSPKALEQRNKLTDNPPLSVMAEELGLNGKIAPSEVANRISLAKWSQQEEVKKAWEKLAQREGLQKDAFEKATWAFLDFVLGRSYDIVVSMSKAREFGWTGYYDTWKSLSDVFGELEADKILPKTHLG</sequence>
<dbReference type="InterPro" id="IPR036291">
    <property type="entry name" value="NAD(P)-bd_dom_sf"/>
</dbReference>
<dbReference type="Pfam" id="PF22917">
    <property type="entry name" value="PRISE"/>
    <property type="match status" value="1"/>
</dbReference>
<reference evidence="2" key="1">
    <citation type="submission" date="2022-07" db="EMBL/GenBank/DDBJ databases">
        <title>Fungi with potential for degradation of polypropylene.</title>
        <authorList>
            <person name="Gostincar C."/>
        </authorList>
    </citation>
    <scope>NUCLEOTIDE SEQUENCE</scope>
    <source>
        <strain evidence="2">EXF-13287</strain>
    </source>
</reference>
<dbReference type="InterPro" id="IPR055222">
    <property type="entry name" value="PRISE-like_Rossmann-fold"/>
</dbReference>
<dbReference type="PANTHER" id="PTHR32487">
    <property type="entry name" value="3-OXO-DELTA(4,5)-STEROID 5-BETA-REDUCTASE"/>
    <property type="match status" value="1"/>
</dbReference>
<protein>
    <submittedName>
        <fullName evidence="2">NAD(P)-binding domain protein</fullName>
    </submittedName>
</protein>
<feature type="domain" description="PRISE-like Rossmann-fold" evidence="1">
    <location>
        <begin position="52"/>
        <end position="292"/>
    </location>
</feature>
<accession>A0AA38VS23</accession>
<comment type="caution">
    <text evidence="2">The sequence shown here is derived from an EMBL/GenBank/DDBJ whole genome shotgun (WGS) entry which is preliminary data.</text>
</comment>
<evidence type="ECO:0000313" key="3">
    <source>
        <dbReference type="Proteomes" id="UP001174691"/>
    </source>
</evidence>
<dbReference type="AlphaFoldDB" id="A0AA38VS23"/>
<dbReference type="PANTHER" id="PTHR32487:SF0">
    <property type="entry name" value="3-OXO-DELTA(4,5)-STEROID 5-BETA-REDUCTASE"/>
    <property type="match status" value="1"/>
</dbReference>
<evidence type="ECO:0000259" key="1">
    <source>
        <dbReference type="Pfam" id="PF22917"/>
    </source>
</evidence>
<name>A0AA38VS23_9PEZI</name>
<dbReference type="Gene3D" id="3.40.50.720">
    <property type="entry name" value="NAD(P)-binding Rossmann-like Domain"/>
    <property type="match status" value="1"/>
</dbReference>
<dbReference type="Proteomes" id="UP001174691">
    <property type="component" value="Unassembled WGS sequence"/>
</dbReference>
<keyword evidence="3" id="KW-1185">Reference proteome</keyword>
<organism evidence="2 3">
    <name type="scientific">Coniochaeta hoffmannii</name>
    <dbReference type="NCBI Taxonomy" id="91930"/>
    <lineage>
        <taxon>Eukaryota</taxon>
        <taxon>Fungi</taxon>
        <taxon>Dikarya</taxon>
        <taxon>Ascomycota</taxon>
        <taxon>Pezizomycotina</taxon>
        <taxon>Sordariomycetes</taxon>
        <taxon>Sordariomycetidae</taxon>
        <taxon>Coniochaetales</taxon>
        <taxon>Coniochaetaceae</taxon>
        <taxon>Coniochaeta</taxon>
    </lineage>
</organism>
<dbReference type="EMBL" id="JANBVN010000115">
    <property type="protein sequence ID" value="KAJ9143204.1"/>
    <property type="molecule type" value="Genomic_DNA"/>
</dbReference>
<gene>
    <name evidence="2" type="ORF">NKR19_g6958</name>
</gene>
<proteinExistence type="predicted"/>
<dbReference type="CDD" id="cd08948">
    <property type="entry name" value="5beta-POR_like_SDR_a"/>
    <property type="match status" value="1"/>
</dbReference>
<evidence type="ECO:0000313" key="2">
    <source>
        <dbReference type="EMBL" id="KAJ9143204.1"/>
    </source>
</evidence>